<dbReference type="GO" id="GO:0030430">
    <property type="term" value="C:host cell cytoplasm"/>
    <property type="evidence" value="ECO:0007669"/>
    <property type="project" value="UniProtKB-SubCell"/>
</dbReference>
<evidence type="ECO:0000256" key="10">
    <source>
        <dbReference type="HAMAP-Rule" id="MF_04110"/>
    </source>
</evidence>
<dbReference type="InterPro" id="IPR023347">
    <property type="entry name" value="Lysozyme_dom_sf"/>
</dbReference>
<dbReference type="InterPro" id="IPR034690">
    <property type="entry name" value="Endolysin_T4_type"/>
</dbReference>
<evidence type="ECO:0000256" key="1">
    <source>
        <dbReference type="ARBA" id="ARBA00000632"/>
    </source>
</evidence>
<keyword evidence="5 10" id="KW-0378">Hydrolase</keyword>
<keyword evidence="8 10" id="KW-1035">Host cytoplasm</keyword>
<name>A0A6J5P5R3_9CAUD</name>
<protein>
    <recommendedName>
        <fullName evidence="10">Endolysin</fullName>
        <ecNumber evidence="10">3.2.1.17</ecNumber>
    </recommendedName>
    <alternativeName>
        <fullName evidence="10">Lysis protein</fullName>
    </alternativeName>
    <alternativeName>
        <fullName evidence="10">Lysozyme</fullName>
    </alternativeName>
    <alternativeName>
        <fullName evidence="10">Muramidase</fullName>
    </alternativeName>
</protein>
<comment type="subcellular location">
    <subcellularLocation>
        <location evidence="10">Host cytoplasm</location>
    </subcellularLocation>
    <text evidence="10">The endolysin is cytoplasmic, but can reach the periplasmic space with the help of the holins which disrupt the host cell membrane.</text>
</comment>
<dbReference type="GO" id="GO:0016998">
    <property type="term" value="P:cell wall macromolecule catabolic process"/>
    <property type="evidence" value="ECO:0007669"/>
    <property type="project" value="InterPro"/>
</dbReference>
<dbReference type="Pfam" id="PF00959">
    <property type="entry name" value="Phage_lysozyme"/>
    <property type="match status" value="1"/>
</dbReference>
<proteinExistence type="inferred from homology"/>
<keyword evidence="3 10" id="KW-1188">Viral release from host cell</keyword>
<dbReference type="InterPro" id="IPR023346">
    <property type="entry name" value="Lysozyme-like_dom_sf"/>
</dbReference>
<keyword evidence="4 10" id="KW-0081">Bacteriolytic enzyme</keyword>
<dbReference type="InterPro" id="IPR051018">
    <property type="entry name" value="Bacteriophage_GH24"/>
</dbReference>
<reference evidence="12" key="1">
    <citation type="submission" date="2020-04" db="EMBL/GenBank/DDBJ databases">
        <authorList>
            <person name="Chiriac C."/>
            <person name="Salcher M."/>
            <person name="Ghai R."/>
            <person name="Kavagutti S V."/>
        </authorList>
    </citation>
    <scope>NUCLEOTIDE SEQUENCE</scope>
</reference>
<dbReference type="GO" id="GO:0044659">
    <property type="term" value="P:viral release from host cell by cytolysis"/>
    <property type="evidence" value="ECO:0007669"/>
    <property type="project" value="UniProtKB-UniRule"/>
</dbReference>
<dbReference type="InterPro" id="IPR002196">
    <property type="entry name" value="Glyco_hydro_24"/>
</dbReference>
<dbReference type="GO" id="GO:0042742">
    <property type="term" value="P:defense response to bacterium"/>
    <property type="evidence" value="ECO:0007669"/>
    <property type="project" value="UniProtKB-KW"/>
</dbReference>
<dbReference type="EMBL" id="LR796765">
    <property type="protein sequence ID" value="CAB4164475.1"/>
    <property type="molecule type" value="Genomic_DNA"/>
</dbReference>
<evidence type="ECO:0000256" key="4">
    <source>
        <dbReference type="ARBA" id="ARBA00022638"/>
    </source>
</evidence>
<dbReference type="SUPFAM" id="SSF53955">
    <property type="entry name" value="Lysozyme-like"/>
    <property type="match status" value="1"/>
</dbReference>
<keyword evidence="2 10" id="KW-0929">Antimicrobial</keyword>
<evidence type="ECO:0000256" key="6">
    <source>
        <dbReference type="ARBA" id="ARBA00022852"/>
    </source>
</evidence>
<dbReference type="PANTHER" id="PTHR38107">
    <property type="match status" value="1"/>
</dbReference>
<sequence>MSNVKVFTGGPRKINQAGIDLIKKFEGLKLKAYLCPANVWTVGYGSTGEHVSPSTVLPNEAAAHILLLRDLVRFERAVQQSVIVPLTDNQFAALVSFTFNLGEGALRRSSLLRLLNSGDYNAVPTELMKWVRAGGKVLQGLVNRRQAEADLWRSQDGNSSVSN</sequence>
<dbReference type="EC" id="3.2.1.17" evidence="10"/>
<gene>
    <name evidence="12" type="ORF">UFOVP826_41</name>
</gene>
<accession>A0A6J5P5R3</accession>
<evidence type="ECO:0000256" key="7">
    <source>
        <dbReference type="ARBA" id="ARBA00023142"/>
    </source>
</evidence>
<feature type="active site" description="Proton donor/acceptor" evidence="10">
    <location>
        <position position="26"/>
    </location>
</feature>
<keyword evidence="7 10" id="KW-0578">Host cell lysis by virus</keyword>
<evidence type="ECO:0000256" key="8">
    <source>
        <dbReference type="ARBA" id="ARBA00023200"/>
    </source>
</evidence>
<feature type="active site" description="Proton donor/acceptor" evidence="10">
    <location>
        <position position="35"/>
    </location>
</feature>
<comment type="function">
    <text evidence="10">Endolysin with lysozyme activity that degrades host peptidoglycans and participates with the holin and spanin proteins in the sequential events which lead to the programmed host cell lysis releasing the mature viral particles. Once the holin has permeabilized the host cell membrane, the endolysin can reach the periplasm and break down the peptidoglycan layer.</text>
</comment>
<evidence type="ECO:0000256" key="11">
    <source>
        <dbReference type="RuleBase" id="RU003788"/>
    </source>
</evidence>
<evidence type="ECO:0000256" key="9">
    <source>
        <dbReference type="ARBA" id="ARBA00023295"/>
    </source>
</evidence>
<evidence type="ECO:0000256" key="3">
    <source>
        <dbReference type="ARBA" id="ARBA00022612"/>
    </source>
</evidence>
<keyword evidence="9 10" id="KW-0326">Glycosidase</keyword>
<dbReference type="HAMAP" id="MF_04110">
    <property type="entry name" value="ENDOLYSIN_T4"/>
    <property type="match status" value="1"/>
</dbReference>
<dbReference type="CDD" id="cd00737">
    <property type="entry name" value="lyz_endolysin_autolysin"/>
    <property type="match status" value="1"/>
</dbReference>
<evidence type="ECO:0000313" key="12">
    <source>
        <dbReference type="EMBL" id="CAB4164475.1"/>
    </source>
</evidence>
<dbReference type="InterPro" id="IPR033907">
    <property type="entry name" value="Endolysin_autolysin"/>
</dbReference>
<dbReference type="GO" id="GO:0009253">
    <property type="term" value="P:peptidoglycan catabolic process"/>
    <property type="evidence" value="ECO:0007669"/>
    <property type="project" value="UniProtKB-UniRule"/>
</dbReference>
<evidence type="ECO:0000256" key="5">
    <source>
        <dbReference type="ARBA" id="ARBA00022801"/>
    </source>
</evidence>
<dbReference type="GO" id="GO:0003796">
    <property type="term" value="F:lysozyme activity"/>
    <property type="evidence" value="ECO:0007669"/>
    <property type="project" value="UniProtKB-UniRule"/>
</dbReference>
<comment type="similarity">
    <text evidence="10 11">Belongs to the glycosyl hydrolase 24 family.</text>
</comment>
<organism evidence="12">
    <name type="scientific">uncultured Caudovirales phage</name>
    <dbReference type="NCBI Taxonomy" id="2100421"/>
    <lineage>
        <taxon>Viruses</taxon>
        <taxon>Duplodnaviria</taxon>
        <taxon>Heunggongvirae</taxon>
        <taxon>Uroviricota</taxon>
        <taxon>Caudoviricetes</taxon>
        <taxon>Peduoviridae</taxon>
        <taxon>Maltschvirus</taxon>
        <taxon>Maltschvirus maltsch</taxon>
    </lineage>
</organism>
<dbReference type="Gene3D" id="1.10.530.40">
    <property type="match status" value="1"/>
</dbReference>
<keyword evidence="6 10" id="KW-0204">Cytolysis</keyword>
<dbReference type="PANTHER" id="PTHR38107:SF3">
    <property type="entry name" value="LYSOZYME RRRD-RELATED"/>
    <property type="match status" value="1"/>
</dbReference>
<evidence type="ECO:0000256" key="2">
    <source>
        <dbReference type="ARBA" id="ARBA00022529"/>
    </source>
</evidence>
<comment type="catalytic activity">
    <reaction evidence="1 10 11">
        <text>Hydrolysis of (1-&gt;4)-beta-linkages between N-acetylmuramic acid and N-acetyl-D-glucosamine residues in a peptidoglycan and between N-acetyl-D-glucosamine residues in chitodextrins.</text>
        <dbReference type="EC" id="3.2.1.17"/>
    </reaction>
</comment>